<proteinExistence type="predicted"/>
<organism evidence="2 3">
    <name type="scientific">Pseudomonas fluorescens</name>
    <dbReference type="NCBI Taxonomy" id="294"/>
    <lineage>
        <taxon>Bacteria</taxon>
        <taxon>Pseudomonadati</taxon>
        <taxon>Pseudomonadota</taxon>
        <taxon>Gammaproteobacteria</taxon>
        <taxon>Pseudomonadales</taxon>
        <taxon>Pseudomonadaceae</taxon>
        <taxon>Pseudomonas</taxon>
    </lineage>
</organism>
<reference evidence="2 3" key="1">
    <citation type="submission" date="2018-06" db="EMBL/GenBank/DDBJ databases">
        <authorList>
            <consortium name="Pathogen Informatics"/>
            <person name="Doyle S."/>
        </authorList>
    </citation>
    <scope>NUCLEOTIDE SEQUENCE [LARGE SCALE GENOMIC DNA]</scope>
    <source>
        <strain evidence="2 3">NCTC10392</strain>
    </source>
</reference>
<keyword evidence="1" id="KW-0812">Transmembrane</keyword>
<evidence type="ECO:0000313" key="2">
    <source>
        <dbReference type="EMBL" id="SUD31394.1"/>
    </source>
</evidence>
<feature type="transmembrane region" description="Helical" evidence="1">
    <location>
        <begin position="12"/>
        <end position="32"/>
    </location>
</feature>
<dbReference type="Proteomes" id="UP000255125">
    <property type="component" value="Unassembled WGS sequence"/>
</dbReference>
<evidence type="ECO:0000313" key="3">
    <source>
        <dbReference type="Proteomes" id="UP000255125"/>
    </source>
</evidence>
<feature type="transmembrane region" description="Helical" evidence="1">
    <location>
        <begin position="77"/>
        <end position="101"/>
    </location>
</feature>
<keyword evidence="1" id="KW-0472">Membrane</keyword>
<keyword evidence="1" id="KW-1133">Transmembrane helix</keyword>
<dbReference type="AlphaFoldDB" id="A0A379IF41"/>
<dbReference type="EMBL" id="UGUS01000002">
    <property type="protein sequence ID" value="SUD31394.1"/>
    <property type="molecule type" value="Genomic_DNA"/>
</dbReference>
<gene>
    <name evidence="2" type="ORF">NCTC10392_03322</name>
</gene>
<sequence>MRAPLTTIGRVGVFEVAVFKFIIARVFLVVSLPGLCGPQSMKQVIAQILAQQVAQCVRMDLVDLYMEQRGESTPCSLFGLGLGFLIGFDFGPIRGFFLVVLDLR</sequence>
<accession>A0A379IF41</accession>
<name>A0A379IF41_PSEFL</name>
<protein>
    <submittedName>
        <fullName evidence="2">Uncharacterized protein</fullName>
    </submittedName>
</protein>
<evidence type="ECO:0000256" key="1">
    <source>
        <dbReference type="SAM" id="Phobius"/>
    </source>
</evidence>